<reference evidence="7" key="1">
    <citation type="journal article" date="2019" name="Int. J. Syst. Evol. Microbiol.">
        <title>The Global Catalogue of Microorganisms (GCM) 10K type strain sequencing project: providing services to taxonomists for standard genome sequencing and annotation.</title>
        <authorList>
            <consortium name="The Broad Institute Genomics Platform"/>
            <consortium name="The Broad Institute Genome Sequencing Center for Infectious Disease"/>
            <person name="Wu L."/>
            <person name="Ma J."/>
        </authorList>
    </citation>
    <scope>NUCLEOTIDE SEQUENCE [LARGE SCALE GENOMIC DNA]</scope>
    <source>
        <strain evidence="7">CGMCC 1.12371</strain>
    </source>
</reference>
<keyword evidence="1" id="KW-0812">Transmembrane</keyword>
<dbReference type="InterPro" id="IPR043128">
    <property type="entry name" value="Rev_trsase/Diguanyl_cyclase"/>
</dbReference>
<feature type="domain" description="PAS" evidence="2">
    <location>
        <begin position="270"/>
        <end position="340"/>
    </location>
</feature>
<gene>
    <name evidence="6" type="ORF">ACFQPB_17715</name>
</gene>
<evidence type="ECO:0000256" key="1">
    <source>
        <dbReference type="SAM" id="Phobius"/>
    </source>
</evidence>
<feature type="transmembrane region" description="Helical" evidence="1">
    <location>
        <begin position="205"/>
        <end position="223"/>
    </location>
</feature>
<dbReference type="Gene3D" id="3.30.450.20">
    <property type="entry name" value="PAS domain"/>
    <property type="match status" value="2"/>
</dbReference>
<dbReference type="InterPro" id="IPR000014">
    <property type="entry name" value="PAS"/>
</dbReference>
<protein>
    <submittedName>
        <fullName evidence="6">EAL domain-containing protein</fullName>
    </submittedName>
</protein>
<dbReference type="InterPro" id="IPR033425">
    <property type="entry name" value="MASE3"/>
</dbReference>
<organism evidence="6 7">
    <name type="scientific">Hydrogenophaga atypica</name>
    <dbReference type="NCBI Taxonomy" id="249409"/>
    <lineage>
        <taxon>Bacteria</taxon>
        <taxon>Pseudomonadati</taxon>
        <taxon>Pseudomonadota</taxon>
        <taxon>Betaproteobacteria</taxon>
        <taxon>Burkholderiales</taxon>
        <taxon>Comamonadaceae</taxon>
        <taxon>Hydrogenophaga</taxon>
    </lineage>
</organism>
<dbReference type="CDD" id="cd00130">
    <property type="entry name" value="PAS"/>
    <property type="match status" value="2"/>
</dbReference>
<dbReference type="InterPro" id="IPR001633">
    <property type="entry name" value="EAL_dom"/>
</dbReference>
<dbReference type="InterPro" id="IPR013656">
    <property type="entry name" value="PAS_4"/>
</dbReference>
<feature type="transmembrane region" description="Helical" evidence="1">
    <location>
        <begin position="108"/>
        <end position="130"/>
    </location>
</feature>
<keyword evidence="7" id="KW-1185">Reference proteome</keyword>
<keyword evidence="1" id="KW-1133">Transmembrane helix</keyword>
<dbReference type="InterPro" id="IPR052155">
    <property type="entry name" value="Biofilm_reg_signaling"/>
</dbReference>
<dbReference type="SMART" id="SM00086">
    <property type="entry name" value="PAC"/>
    <property type="match status" value="2"/>
</dbReference>
<dbReference type="PANTHER" id="PTHR44757">
    <property type="entry name" value="DIGUANYLATE CYCLASE DGCP"/>
    <property type="match status" value="1"/>
</dbReference>
<dbReference type="Pfam" id="PF08448">
    <property type="entry name" value="PAS_4"/>
    <property type="match status" value="1"/>
</dbReference>
<dbReference type="CDD" id="cd01949">
    <property type="entry name" value="GGDEF"/>
    <property type="match status" value="1"/>
</dbReference>
<dbReference type="PROSITE" id="PS50883">
    <property type="entry name" value="EAL"/>
    <property type="match status" value="1"/>
</dbReference>
<dbReference type="PROSITE" id="PS50887">
    <property type="entry name" value="GGDEF"/>
    <property type="match status" value="1"/>
</dbReference>
<feature type="domain" description="PAC" evidence="3">
    <location>
        <begin position="470"/>
        <end position="522"/>
    </location>
</feature>
<dbReference type="PROSITE" id="PS50113">
    <property type="entry name" value="PAC"/>
    <property type="match status" value="2"/>
</dbReference>
<dbReference type="Pfam" id="PF13426">
    <property type="entry name" value="PAS_9"/>
    <property type="match status" value="1"/>
</dbReference>
<feature type="transmembrane region" description="Helical" evidence="1">
    <location>
        <begin position="75"/>
        <end position="96"/>
    </location>
</feature>
<dbReference type="NCBIfam" id="TIGR00254">
    <property type="entry name" value="GGDEF"/>
    <property type="match status" value="1"/>
</dbReference>
<dbReference type="PANTHER" id="PTHR44757:SF2">
    <property type="entry name" value="BIOFILM ARCHITECTURE MAINTENANCE PROTEIN MBAA"/>
    <property type="match status" value="1"/>
</dbReference>
<dbReference type="Proteomes" id="UP001596501">
    <property type="component" value="Unassembled WGS sequence"/>
</dbReference>
<dbReference type="SUPFAM" id="SSF141868">
    <property type="entry name" value="EAL domain-like"/>
    <property type="match status" value="1"/>
</dbReference>
<sequence>MRRNHPSLLWATGSVLLVLMAVWAMPRFNLFTEGSGELLVLHLIIELFSVFVALLVVVMAWNVFTDENRSTSRTLIFGFSVVAGLDLMHAVSYPGMPDLLTPSSTPKAIFFWFLARAFDLLTFWLLALGVRLPGQRWHALAVAVGVLAVVFAWGTWCLDWFPTTYVPGEGATTLNGQIDLLLLAGYWAAAWVFVRSTHSLRNRYLAWACFLMGLAQLLLNGFADTGDVLLFFGHVLKIAAFALIFKGTFWLGLRAPYNLLQQSEQQLRSKQTELDTLLSRIPAGLARIDVAGRYVYVNQRLAQRLGQPVEHIVGRPFGEVIRPERNATVGQHLSLALSGQPTGYEGQTYLVNGEPNHATVWMAPEHDSAGQVVGVIAVVLDVTEQRRLQQDLAHSMHEIAELKAALDAHAIVAITNAQGIITSVNDKFCEISQYRRDEVLGQSHRIINSGHHSEAFFRDLWQTISSGNVWTGEICNRAKNGSLYWVHTTIVPFVGKDGLAEQYIAIRADITKRKQAEQDAQRMALHDALTDLPNRRLMAERVSQAIAHAVRDKHVSALLLLDLDHFKEVNDTLGHAQGDELLRAVANRLRASVRQTDTVARLGGDEFVVLLTDIAPDMAAATAAASDWAEKMRAQLARPYELHGEPVIATPSVGVVLFGSATDDPEEMLKQADMALYKAKAGGRNQVCFFDPSLQAEVNSRTSLLRDLRAAVELDQLRLLYQPVVDRARRVLGVEALVRWQHPERGLVSPAAFIPLAEQSGIILQIGEWVLDTACAQLSAWADDPVRKAWTIAVNVCARQFNEATFVATVEAALARAGANPAHLRLEITESMLQSDLDSTITKMRQLNDRGVRFSLDDFGTGYSSLSYLKLLPLDQFKIDKSFVDDILNNRKDLAVAKTILGLASNLGLGVVAEGVESAAQYELLATYGCEAFQGYLFCKPVPVEALPRQSSI</sequence>
<keyword evidence="1" id="KW-0472">Membrane</keyword>
<feature type="domain" description="PAC" evidence="3">
    <location>
        <begin position="342"/>
        <end position="394"/>
    </location>
</feature>
<dbReference type="InterPro" id="IPR001610">
    <property type="entry name" value="PAC"/>
</dbReference>
<dbReference type="SMART" id="SM00267">
    <property type="entry name" value="GGDEF"/>
    <property type="match status" value="1"/>
</dbReference>
<dbReference type="InterPro" id="IPR029787">
    <property type="entry name" value="Nucleotide_cyclase"/>
</dbReference>
<dbReference type="Pfam" id="PF00990">
    <property type="entry name" value="GGDEF"/>
    <property type="match status" value="1"/>
</dbReference>
<feature type="domain" description="GGDEF" evidence="5">
    <location>
        <begin position="554"/>
        <end position="692"/>
    </location>
</feature>
<dbReference type="NCBIfam" id="TIGR00229">
    <property type="entry name" value="sensory_box"/>
    <property type="match status" value="2"/>
</dbReference>
<evidence type="ECO:0000313" key="6">
    <source>
        <dbReference type="EMBL" id="MFC7410701.1"/>
    </source>
</evidence>
<dbReference type="InterPro" id="IPR035919">
    <property type="entry name" value="EAL_sf"/>
</dbReference>
<dbReference type="InterPro" id="IPR000160">
    <property type="entry name" value="GGDEF_dom"/>
</dbReference>
<accession>A0ABW2QNR8</accession>
<comment type="caution">
    <text evidence="6">The sequence shown here is derived from an EMBL/GenBank/DDBJ whole genome shotgun (WGS) entry which is preliminary data.</text>
</comment>
<dbReference type="Gene3D" id="3.30.70.270">
    <property type="match status" value="1"/>
</dbReference>
<dbReference type="InterPro" id="IPR000700">
    <property type="entry name" value="PAS-assoc_C"/>
</dbReference>
<dbReference type="Pfam" id="PF17159">
    <property type="entry name" value="MASE3"/>
    <property type="match status" value="1"/>
</dbReference>
<evidence type="ECO:0000259" key="5">
    <source>
        <dbReference type="PROSITE" id="PS50887"/>
    </source>
</evidence>
<dbReference type="Gene3D" id="3.20.20.450">
    <property type="entry name" value="EAL domain"/>
    <property type="match status" value="1"/>
</dbReference>
<dbReference type="PROSITE" id="PS50112">
    <property type="entry name" value="PAS"/>
    <property type="match status" value="2"/>
</dbReference>
<evidence type="ECO:0000313" key="7">
    <source>
        <dbReference type="Proteomes" id="UP001596501"/>
    </source>
</evidence>
<dbReference type="SMART" id="SM00052">
    <property type="entry name" value="EAL"/>
    <property type="match status" value="1"/>
</dbReference>
<evidence type="ECO:0000259" key="3">
    <source>
        <dbReference type="PROSITE" id="PS50113"/>
    </source>
</evidence>
<dbReference type="SUPFAM" id="SSF55785">
    <property type="entry name" value="PYP-like sensor domain (PAS domain)"/>
    <property type="match status" value="2"/>
</dbReference>
<dbReference type="SMART" id="SM00091">
    <property type="entry name" value="PAS"/>
    <property type="match status" value="2"/>
</dbReference>
<dbReference type="EMBL" id="JBHTCA010000018">
    <property type="protein sequence ID" value="MFC7410701.1"/>
    <property type="molecule type" value="Genomic_DNA"/>
</dbReference>
<dbReference type="SUPFAM" id="SSF55073">
    <property type="entry name" value="Nucleotide cyclase"/>
    <property type="match status" value="1"/>
</dbReference>
<dbReference type="CDD" id="cd01948">
    <property type="entry name" value="EAL"/>
    <property type="match status" value="1"/>
</dbReference>
<proteinExistence type="predicted"/>
<evidence type="ECO:0000259" key="4">
    <source>
        <dbReference type="PROSITE" id="PS50883"/>
    </source>
</evidence>
<dbReference type="RefSeq" id="WP_382226128.1">
    <property type="nucleotide sequence ID" value="NZ_JBHTCA010000018.1"/>
</dbReference>
<feature type="transmembrane region" description="Helical" evidence="1">
    <location>
        <begin position="40"/>
        <end position="63"/>
    </location>
</feature>
<feature type="transmembrane region" description="Helical" evidence="1">
    <location>
        <begin position="229"/>
        <end position="253"/>
    </location>
</feature>
<dbReference type="InterPro" id="IPR035965">
    <property type="entry name" value="PAS-like_dom_sf"/>
</dbReference>
<feature type="domain" description="PAS" evidence="2">
    <location>
        <begin position="398"/>
        <end position="443"/>
    </location>
</feature>
<feature type="domain" description="EAL" evidence="4">
    <location>
        <begin position="701"/>
        <end position="953"/>
    </location>
</feature>
<feature type="transmembrane region" description="Helical" evidence="1">
    <location>
        <begin position="137"/>
        <end position="156"/>
    </location>
</feature>
<name>A0ABW2QNR8_9BURK</name>
<evidence type="ECO:0000259" key="2">
    <source>
        <dbReference type="PROSITE" id="PS50112"/>
    </source>
</evidence>
<dbReference type="Pfam" id="PF00563">
    <property type="entry name" value="EAL"/>
    <property type="match status" value="1"/>
</dbReference>